<reference evidence="1" key="2">
    <citation type="journal article" date="2015" name="Data Brief">
        <title>Shoot transcriptome of the giant reed, Arundo donax.</title>
        <authorList>
            <person name="Barrero R.A."/>
            <person name="Guerrero F.D."/>
            <person name="Moolhuijzen P."/>
            <person name="Goolsby J.A."/>
            <person name="Tidwell J."/>
            <person name="Bellgard S.E."/>
            <person name="Bellgard M.I."/>
        </authorList>
    </citation>
    <scope>NUCLEOTIDE SEQUENCE</scope>
    <source>
        <tissue evidence="1">Shoot tissue taken approximately 20 cm above the soil surface</tissue>
    </source>
</reference>
<dbReference type="AlphaFoldDB" id="A0A0A9CK44"/>
<protein>
    <submittedName>
        <fullName evidence="1">Uncharacterized protein</fullName>
    </submittedName>
</protein>
<organism evidence="1">
    <name type="scientific">Arundo donax</name>
    <name type="common">Giant reed</name>
    <name type="synonym">Donax arundinaceus</name>
    <dbReference type="NCBI Taxonomy" id="35708"/>
    <lineage>
        <taxon>Eukaryota</taxon>
        <taxon>Viridiplantae</taxon>
        <taxon>Streptophyta</taxon>
        <taxon>Embryophyta</taxon>
        <taxon>Tracheophyta</taxon>
        <taxon>Spermatophyta</taxon>
        <taxon>Magnoliopsida</taxon>
        <taxon>Liliopsida</taxon>
        <taxon>Poales</taxon>
        <taxon>Poaceae</taxon>
        <taxon>PACMAD clade</taxon>
        <taxon>Arundinoideae</taxon>
        <taxon>Arundineae</taxon>
        <taxon>Arundo</taxon>
    </lineage>
</organism>
<reference evidence="1" key="1">
    <citation type="submission" date="2014-09" db="EMBL/GenBank/DDBJ databases">
        <authorList>
            <person name="Magalhaes I.L.F."/>
            <person name="Oliveira U."/>
            <person name="Santos F.R."/>
            <person name="Vidigal T.H.D.A."/>
            <person name="Brescovit A.D."/>
            <person name="Santos A.J."/>
        </authorList>
    </citation>
    <scope>NUCLEOTIDE SEQUENCE</scope>
    <source>
        <tissue evidence="1">Shoot tissue taken approximately 20 cm above the soil surface</tissue>
    </source>
</reference>
<name>A0A0A9CK44_ARUDO</name>
<evidence type="ECO:0000313" key="1">
    <source>
        <dbReference type="EMBL" id="JAD73760.1"/>
    </source>
</evidence>
<dbReference type="EMBL" id="GBRH01224135">
    <property type="protein sequence ID" value="JAD73760.1"/>
    <property type="molecule type" value="Transcribed_RNA"/>
</dbReference>
<accession>A0A0A9CK44</accession>
<sequence length="36" mass="4297">MMILLSMNKLIYHASMDNKFICLKNLHMLFLPVHVH</sequence>
<proteinExistence type="predicted"/>